<organism evidence="2 3">
    <name type="scientific">Solea senegalensis</name>
    <name type="common">Senegalese sole</name>
    <dbReference type="NCBI Taxonomy" id="28829"/>
    <lineage>
        <taxon>Eukaryota</taxon>
        <taxon>Metazoa</taxon>
        <taxon>Chordata</taxon>
        <taxon>Craniata</taxon>
        <taxon>Vertebrata</taxon>
        <taxon>Euteleostomi</taxon>
        <taxon>Actinopterygii</taxon>
        <taxon>Neopterygii</taxon>
        <taxon>Teleostei</taxon>
        <taxon>Neoteleostei</taxon>
        <taxon>Acanthomorphata</taxon>
        <taxon>Carangaria</taxon>
        <taxon>Pleuronectiformes</taxon>
        <taxon>Pleuronectoidei</taxon>
        <taxon>Soleidae</taxon>
        <taxon>Solea</taxon>
    </lineage>
</organism>
<evidence type="ECO:0000313" key="2">
    <source>
        <dbReference type="EMBL" id="KAG7490144.1"/>
    </source>
</evidence>
<sequence length="154" mass="17733">MREEKQWRRPQDESESSDLTSPAGKRSDEEEEEEEEEEKTRGNSSTVINSEDELRGEHVQTHRRLARTRDNAEQLPFVFPALMKCCPLRTSITLENESETRRGPGGVIKPVTQFPGVRGKRETAAGFLHRAASPRTRPRDCERKPEKTQKRSIF</sequence>
<evidence type="ECO:0000256" key="1">
    <source>
        <dbReference type="SAM" id="MobiDB-lite"/>
    </source>
</evidence>
<comment type="caution">
    <text evidence="2">The sequence shown here is derived from an EMBL/GenBank/DDBJ whole genome shotgun (WGS) entry which is preliminary data.</text>
</comment>
<dbReference type="EMBL" id="JAGKHQ010000017">
    <property type="protein sequence ID" value="KAG7490144.1"/>
    <property type="molecule type" value="Genomic_DNA"/>
</dbReference>
<feature type="region of interest" description="Disordered" evidence="1">
    <location>
        <begin position="1"/>
        <end position="73"/>
    </location>
</feature>
<gene>
    <name evidence="2" type="ORF">JOB18_028893</name>
</gene>
<feature type="compositionally biased region" description="Basic and acidic residues" evidence="1">
    <location>
        <begin position="137"/>
        <end position="154"/>
    </location>
</feature>
<dbReference type="AlphaFoldDB" id="A0AAV6QFS5"/>
<reference evidence="2 3" key="1">
    <citation type="journal article" date="2021" name="Sci. Rep.">
        <title>Chromosome anchoring in Senegalese sole (Solea senegalensis) reveals sex-associated markers and genome rearrangements in flatfish.</title>
        <authorList>
            <person name="Guerrero-Cozar I."/>
            <person name="Gomez-Garrido J."/>
            <person name="Berbel C."/>
            <person name="Martinez-Blanch J.F."/>
            <person name="Alioto T."/>
            <person name="Claros M.G."/>
            <person name="Gagnaire P.A."/>
            <person name="Manchado M."/>
        </authorList>
    </citation>
    <scope>NUCLEOTIDE SEQUENCE [LARGE SCALE GENOMIC DNA]</scope>
    <source>
        <strain evidence="2">Sse05_10M</strain>
    </source>
</reference>
<accession>A0AAV6QFS5</accession>
<evidence type="ECO:0000313" key="3">
    <source>
        <dbReference type="Proteomes" id="UP000693946"/>
    </source>
</evidence>
<keyword evidence="3" id="KW-1185">Reference proteome</keyword>
<name>A0AAV6QFS5_SOLSE</name>
<proteinExistence type="predicted"/>
<feature type="compositionally biased region" description="Basic and acidic residues" evidence="1">
    <location>
        <begin position="1"/>
        <end position="12"/>
    </location>
</feature>
<dbReference type="Proteomes" id="UP000693946">
    <property type="component" value="Linkage Group LG5"/>
</dbReference>
<feature type="region of interest" description="Disordered" evidence="1">
    <location>
        <begin position="96"/>
        <end position="154"/>
    </location>
</feature>
<protein>
    <submittedName>
        <fullName evidence="2">Uncharacterized protein</fullName>
    </submittedName>
</protein>